<dbReference type="InterPro" id="IPR058831">
    <property type="entry name" value="LolA-like_dom_2nd"/>
</dbReference>
<dbReference type="PROSITE" id="PS51257">
    <property type="entry name" value="PROKAR_LIPOPROTEIN"/>
    <property type="match status" value="1"/>
</dbReference>
<sequence>MCITFKQIYIVITSHTNGFGACHVSLQKGYVVLLREYYDSATRRGAVVRNHQGLTQKWIYKYKTAKEDLADLEYSYLIDENQHCSKPNTHMRYFAYDYMHSVNPGHYTGPSRLLKFLTAENQEYVNDNTTVRLIPADHWKACVRNGRMELDFYFSKKTEKTPCGKRGIPLRVDMYSSDLTKVHEFHNSYDFMFYRPGRVRDQSVFEVPKGVVCHGIYGKKVRPPAPQSFSANIVMVYPNIKFSMIRRQHFDHKAKLSTYDITIRPGTEYAKRFGVNTVNIVHDYNTGIQYIIDAKRKNCTIEAVGKDKDNNYDFDGPWDPSHILLNHTSEIFDLTGFNLSYQGQRVERDIPVEVWAAKRDRFPQVWLNSTVEVYYTKANWMSEAGSHGERNVLIGLYHKTLPDFPVINQRSYYDLPENTHVYNYRGTQPDFSVFDVQPCFKDPKHYKRVSFYISVDKLTSVAGRRRTRLERAARGYVANVTGVELLRVNRLKIGKSTDNEIEVRFNLLEWLQPKEGTSPAWNNRVSLDKAMAKLLDAIGSSGKEPIRLSDRDSLKNIYVKRGSLAVSSGPLQTTAVITHGYSTVALVGIGFGMVIVGGVLGLAIAFTLWKTRLLLPYFPH</sequence>
<evidence type="ECO:0000313" key="4">
    <source>
        <dbReference type="Proteomes" id="UP001209878"/>
    </source>
</evidence>
<dbReference type="PANTHER" id="PTHR36902">
    <property type="entry name" value="ENRICHED IN SURFACE-LABELED PROTEOME PROTEIN 9"/>
    <property type="match status" value="1"/>
</dbReference>
<feature type="domain" description="LolA-like" evidence="2">
    <location>
        <begin position="208"/>
        <end position="440"/>
    </location>
</feature>
<reference evidence="3" key="1">
    <citation type="journal article" date="2023" name="Mol. Biol. Evol.">
        <title>Third-Generation Sequencing Reveals the Adaptive Role of the Epigenome in Three Deep-Sea Polychaetes.</title>
        <authorList>
            <person name="Perez M."/>
            <person name="Aroh O."/>
            <person name="Sun Y."/>
            <person name="Lan Y."/>
            <person name="Juniper S.K."/>
            <person name="Young C.R."/>
            <person name="Angers B."/>
            <person name="Qian P.Y."/>
        </authorList>
    </citation>
    <scope>NUCLEOTIDE SEQUENCE</scope>
    <source>
        <strain evidence="3">R07B-5</strain>
    </source>
</reference>
<dbReference type="PANTHER" id="PTHR36902:SF1">
    <property type="entry name" value="ENRICHED IN SURFACE-LABELED PROTEOME PROTEIN 9"/>
    <property type="match status" value="1"/>
</dbReference>
<keyword evidence="1" id="KW-1133">Transmembrane helix</keyword>
<dbReference type="AlphaFoldDB" id="A0AAD9P4K8"/>
<feature type="transmembrane region" description="Helical" evidence="1">
    <location>
        <begin position="584"/>
        <end position="609"/>
    </location>
</feature>
<gene>
    <name evidence="3" type="ORF">NP493_147g04039</name>
</gene>
<evidence type="ECO:0000256" key="1">
    <source>
        <dbReference type="SAM" id="Phobius"/>
    </source>
</evidence>
<dbReference type="Pfam" id="PF25898">
    <property type="entry name" value="LolA_2nd_metazoa"/>
    <property type="match status" value="1"/>
</dbReference>
<name>A0AAD9P4K8_RIDPI</name>
<keyword evidence="1" id="KW-0472">Membrane</keyword>
<evidence type="ECO:0000313" key="3">
    <source>
        <dbReference type="EMBL" id="KAK2188020.1"/>
    </source>
</evidence>
<evidence type="ECO:0000259" key="2">
    <source>
        <dbReference type="Pfam" id="PF25898"/>
    </source>
</evidence>
<dbReference type="Proteomes" id="UP001209878">
    <property type="component" value="Unassembled WGS sequence"/>
</dbReference>
<protein>
    <recommendedName>
        <fullName evidence="2">LolA-like domain-containing protein</fullName>
    </recommendedName>
</protein>
<accession>A0AAD9P4K8</accession>
<dbReference type="EMBL" id="JAODUO010000147">
    <property type="protein sequence ID" value="KAK2188020.1"/>
    <property type="molecule type" value="Genomic_DNA"/>
</dbReference>
<comment type="caution">
    <text evidence="3">The sequence shown here is derived from an EMBL/GenBank/DDBJ whole genome shotgun (WGS) entry which is preliminary data.</text>
</comment>
<keyword evidence="4" id="KW-1185">Reference proteome</keyword>
<keyword evidence="1" id="KW-0812">Transmembrane</keyword>
<proteinExistence type="predicted"/>
<organism evidence="3 4">
    <name type="scientific">Ridgeia piscesae</name>
    <name type="common">Tubeworm</name>
    <dbReference type="NCBI Taxonomy" id="27915"/>
    <lineage>
        <taxon>Eukaryota</taxon>
        <taxon>Metazoa</taxon>
        <taxon>Spiralia</taxon>
        <taxon>Lophotrochozoa</taxon>
        <taxon>Annelida</taxon>
        <taxon>Polychaeta</taxon>
        <taxon>Sedentaria</taxon>
        <taxon>Canalipalpata</taxon>
        <taxon>Sabellida</taxon>
        <taxon>Siboglinidae</taxon>
        <taxon>Ridgeia</taxon>
    </lineage>
</organism>